<keyword evidence="3 5" id="KW-0223">Dioxygenase</keyword>
<evidence type="ECO:0000256" key="1">
    <source>
        <dbReference type="ARBA" id="ARBA00009570"/>
    </source>
</evidence>
<dbReference type="RefSeq" id="WP_123591183.1">
    <property type="nucleotide sequence ID" value="NZ_AYKF01000083.1"/>
</dbReference>
<name>A0A423PTT6_9GAMM</name>
<sequence length="162" mass="18100">MTGVPLSQSELFHLIARAQAAYTRCVDDERAQSWPDFFTESCLYVVTTADNYAAGFEAGLMYADSRGMLEDRISALNEANIYEQQSYRHLLGQPDIRNVSDDGIDVETSFMVVRIMRNGGTSVFASGRYIDRYVVEQGRALLAKRIVVCDSKTIDTLLALPL</sequence>
<dbReference type="GO" id="GO:0051213">
    <property type="term" value="F:dioxygenase activity"/>
    <property type="evidence" value="ECO:0007669"/>
    <property type="project" value="UniProtKB-KW"/>
</dbReference>
<accession>A0A423PTT6</accession>
<reference evidence="5 6" key="1">
    <citation type="submission" date="2013-10" db="EMBL/GenBank/DDBJ databases">
        <title>Salinisphaera halophila YIM 95161 Genome Sequencing.</title>
        <authorList>
            <person name="Lai Q."/>
            <person name="Li C."/>
            <person name="Shao Z."/>
        </authorList>
    </citation>
    <scope>NUCLEOTIDE SEQUENCE [LARGE SCALE GENOMIC DNA]</scope>
    <source>
        <strain evidence="5 6">YIM 95161</strain>
    </source>
</reference>
<dbReference type="CDD" id="cd00667">
    <property type="entry name" value="ring_hydroxylating_dioxygenases_beta"/>
    <property type="match status" value="1"/>
</dbReference>
<evidence type="ECO:0000313" key="5">
    <source>
        <dbReference type="EMBL" id="ROO28971.1"/>
    </source>
</evidence>
<comment type="caution">
    <text evidence="5">The sequence shown here is derived from an EMBL/GenBank/DDBJ whole genome shotgun (WGS) entry which is preliminary data.</text>
</comment>
<evidence type="ECO:0000313" key="6">
    <source>
        <dbReference type="Proteomes" id="UP000285123"/>
    </source>
</evidence>
<dbReference type="InterPro" id="IPR000391">
    <property type="entry name" value="Rng_hydr_dOase-bsu"/>
</dbReference>
<keyword evidence="4" id="KW-0560">Oxidoreductase</keyword>
<organism evidence="5 6">
    <name type="scientific">Salinisphaera orenii YIM 95161</name>
    <dbReference type="NCBI Taxonomy" id="1051139"/>
    <lineage>
        <taxon>Bacteria</taxon>
        <taxon>Pseudomonadati</taxon>
        <taxon>Pseudomonadota</taxon>
        <taxon>Gammaproteobacteria</taxon>
        <taxon>Salinisphaerales</taxon>
        <taxon>Salinisphaeraceae</taxon>
        <taxon>Salinisphaera</taxon>
    </lineage>
</organism>
<evidence type="ECO:0000256" key="2">
    <source>
        <dbReference type="ARBA" id="ARBA00022797"/>
    </source>
</evidence>
<evidence type="ECO:0000256" key="3">
    <source>
        <dbReference type="ARBA" id="ARBA00022964"/>
    </source>
</evidence>
<dbReference type="InterPro" id="IPR032710">
    <property type="entry name" value="NTF2-like_dom_sf"/>
</dbReference>
<gene>
    <name evidence="5" type="ORF">SAHL_09505</name>
</gene>
<dbReference type="Pfam" id="PF00866">
    <property type="entry name" value="Ring_hydroxyl_B"/>
    <property type="match status" value="1"/>
</dbReference>
<dbReference type="Proteomes" id="UP000285123">
    <property type="component" value="Unassembled WGS sequence"/>
</dbReference>
<proteinExistence type="inferred from homology"/>
<comment type="similarity">
    <text evidence="1">Belongs to the bacterial ring-hydroxylating dioxygenase beta subunit family.</text>
</comment>
<evidence type="ECO:0000256" key="4">
    <source>
        <dbReference type="ARBA" id="ARBA00023002"/>
    </source>
</evidence>
<keyword evidence="2" id="KW-0058">Aromatic hydrocarbons catabolism</keyword>
<protein>
    <submittedName>
        <fullName evidence="5">Terephthalate 1,2-dioxygenase</fullName>
    </submittedName>
</protein>
<dbReference type="Gene3D" id="3.10.450.50">
    <property type="match status" value="1"/>
</dbReference>
<dbReference type="EMBL" id="AYKF01000083">
    <property type="protein sequence ID" value="ROO28971.1"/>
    <property type="molecule type" value="Genomic_DNA"/>
</dbReference>
<dbReference type="AlphaFoldDB" id="A0A423PTT6"/>
<dbReference type="OrthoDB" id="2674149at2"/>
<dbReference type="SUPFAM" id="SSF54427">
    <property type="entry name" value="NTF2-like"/>
    <property type="match status" value="1"/>
</dbReference>